<reference evidence="1" key="1">
    <citation type="submission" date="2012-07" db="EMBL/GenBank/DDBJ databases">
        <authorList>
            <person name="Cummings C."/>
        </authorList>
    </citation>
    <scope>NUCLEOTIDE SEQUENCE</scope>
    <source>
        <strain evidence="1">1330</strain>
    </source>
</reference>
<sequence length="48" mass="5783">MLSQETRYDTVGRVTQRTVLDARRKLVFERRYRWDRTDQVVPGNEDGL</sequence>
<evidence type="ECO:0000313" key="1">
    <source>
        <dbReference type="EMBL" id="CCJ73773.1"/>
    </source>
</evidence>
<protein>
    <recommendedName>
        <fullName evidence="3">Rhs-family protein</fullName>
    </recommendedName>
</protein>
<dbReference type="EMBL" id="CAKW01000116">
    <property type="protein sequence ID" value="CCJ73773.1"/>
    <property type="molecule type" value="Genomic_DNA"/>
</dbReference>
<name>K8A259_9ENTR</name>
<dbReference type="AlphaFoldDB" id="K8A259"/>
<organism evidence="1 2">
    <name type="scientific">Cronobacter condimenti 1330</name>
    <dbReference type="NCBI Taxonomy" id="1073999"/>
    <lineage>
        <taxon>Bacteria</taxon>
        <taxon>Pseudomonadati</taxon>
        <taxon>Pseudomonadota</taxon>
        <taxon>Gammaproteobacteria</taxon>
        <taxon>Enterobacterales</taxon>
        <taxon>Enterobacteriaceae</taxon>
        <taxon>Cronobacter</taxon>
    </lineage>
</organism>
<accession>K8A259</accession>
<proteinExistence type="predicted"/>
<evidence type="ECO:0008006" key="3">
    <source>
        <dbReference type="Google" id="ProtNLM"/>
    </source>
</evidence>
<evidence type="ECO:0000313" key="2">
    <source>
        <dbReference type="Proteomes" id="UP000009340"/>
    </source>
</evidence>
<gene>
    <name evidence="1" type="ORF">BN137_3162</name>
</gene>
<dbReference type="eggNOG" id="COG3209">
    <property type="taxonomic scope" value="Bacteria"/>
</dbReference>
<comment type="caution">
    <text evidence="1">The sequence shown here is derived from an EMBL/GenBank/DDBJ whole genome shotgun (WGS) entry which is preliminary data.</text>
</comment>
<dbReference type="Proteomes" id="UP000009340">
    <property type="component" value="Unassembled WGS sequence"/>
</dbReference>